<dbReference type="AlphaFoldDB" id="A0A1D1YQK6"/>
<protein>
    <submittedName>
        <fullName evidence="1">Uncharacterized protein</fullName>
    </submittedName>
</protein>
<reference evidence="1" key="1">
    <citation type="submission" date="2015-07" db="EMBL/GenBank/DDBJ databases">
        <title>Transcriptome Assembly of Anthurium amnicola.</title>
        <authorList>
            <person name="Suzuki J."/>
        </authorList>
    </citation>
    <scope>NUCLEOTIDE SEQUENCE</scope>
</reference>
<name>A0A1D1YQK6_9ARAE</name>
<sequence>LLLFPDYLVAIFAGVPMAKLDLREERGRRRKEPSRGGVTVVCCCLADLRLPAWLGGGKQHVVFFSRRSVLTSVDGCGRGRSDPAMELPQLRVDLVRWWLSRSGKGAVATVGLPLLLLCQAGSR</sequence>
<proteinExistence type="predicted"/>
<evidence type="ECO:0000313" key="1">
    <source>
        <dbReference type="EMBL" id="JAT56938.1"/>
    </source>
</evidence>
<feature type="non-terminal residue" evidence="1">
    <location>
        <position position="1"/>
    </location>
</feature>
<organism evidence="1">
    <name type="scientific">Anthurium amnicola</name>
    <dbReference type="NCBI Taxonomy" id="1678845"/>
    <lineage>
        <taxon>Eukaryota</taxon>
        <taxon>Viridiplantae</taxon>
        <taxon>Streptophyta</taxon>
        <taxon>Embryophyta</taxon>
        <taxon>Tracheophyta</taxon>
        <taxon>Spermatophyta</taxon>
        <taxon>Magnoliopsida</taxon>
        <taxon>Liliopsida</taxon>
        <taxon>Araceae</taxon>
        <taxon>Pothoideae</taxon>
        <taxon>Potheae</taxon>
        <taxon>Anthurium</taxon>
    </lineage>
</organism>
<gene>
    <name evidence="1" type="ORF">g.28272</name>
</gene>
<accession>A0A1D1YQK6</accession>
<dbReference type="EMBL" id="GDJX01010998">
    <property type="protein sequence ID" value="JAT56938.1"/>
    <property type="molecule type" value="Transcribed_RNA"/>
</dbReference>